<feature type="coiled-coil region" evidence="1">
    <location>
        <begin position="25"/>
        <end position="59"/>
    </location>
</feature>
<sequence length="281" mass="31485">MSDSRDEVVTVPTMEMQDSDGVFLVHNLDARINKLFEQTMELEEEIKADEQEVQSTIREISSEIKQIEIASTSRSRWYKRCTSVWKDSHCAIWIRHKLKRCHNTRSASQVQASIQLRSNRVPISTTVHEGSETEPQRSEINADAHGLANDGESIITTVSEPQARATGKKYRQLQHATPRLEKDTVNDNNCETPELEPLPPALAPFHGPATTTVTTGNESTMASSSTAHDTLSSVPMTRQSYSSSSLRDSRIVRTLRRGVPSVITRREKTIDSNICYPPPLT</sequence>
<evidence type="ECO:0000256" key="2">
    <source>
        <dbReference type="SAM" id="MobiDB-lite"/>
    </source>
</evidence>
<name>A0ABR4NRB5_9SACH</name>
<keyword evidence="4" id="KW-1185">Reference proteome</keyword>
<dbReference type="EMBL" id="JBEVYD010000009">
    <property type="protein sequence ID" value="KAL3230791.1"/>
    <property type="molecule type" value="Genomic_DNA"/>
</dbReference>
<accession>A0ABR4NRB5</accession>
<reference evidence="3 4" key="1">
    <citation type="submission" date="2024-05" db="EMBL/GenBank/DDBJ databases">
        <title>Long read based assembly of the Candida bracarensis genome reveals expanded adhesin content.</title>
        <authorList>
            <person name="Marcet-Houben M."/>
            <person name="Ksiezopolska E."/>
            <person name="Gabaldon T."/>
        </authorList>
    </citation>
    <scope>NUCLEOTIDE SEQUENCE [LARGE SCALE GENOMIC DNA]</scope>
    <source>
        <strain evidence="3 4">CBM6</strain>
    </source>
</reference>
<feature type="region of interest" description="Disordered" evidence="2">
    <location>
        <begin position="214"/>
        <end position="242"/>
    </location>
</feature>
<organism evidence="3 4">
    <name type="scientific">Nakaseomyces bracarensis</name>
    <dbReference type="NCBI Taxonomy" id="273131"/>
    <lineage>
        <taxon>Eukaryota</taxon>
        <taxon>Fungi</taxon>
        <taxon>Dikarya</taxon>
        <taxon>Ascomycota</taxon>
        <taxon>Saccharomycotina</taxon>
        <taxon>Saccharomycetes</taxon>
        <taxon>Saccharomycetales</taxon>
        <taxon>Saccharomycetaceae</taxon>
        <taxon>Nakaseomyces</taxon>
    </lineage>
</organism>
<protein>
    <submittedName>
        <fullName evidence="3">Uncharacterized protein</fullName>
    </submittedName>
</protein>
<gene>
    <name evidence="3" type="ORF">RNJ44_01240</name>
</gene>
<evidence type="ECO:0000256" key="1">
    <source>
        <dbReference type="SAM" id="Coils"/>
    </source>
</evidence>
<proteinExistence type="predicted"/>
<feature type="compositionally biased region" description="Polar residues" evidence="2">
    <location>
        <begin position="214"/>
        <end position="237"/>
    </location>
</feature>
<keyword evidence="1" id="KW-0175">Coiled coil</keyword>
<comment type="caution">
    <text evidence="3">The sequence shown here is derived from an EMBL/GenBank/DDBJ whole genome shotgun (WGS) entry which is preliminary data.</text>
</comment>
<evidence type="ECO:0000313" key="3">
    <source>
        <dbReference type="EMBL" id="KAL3230791.1"/>
    </source>
</evidence>
<evidence type="ECO:0000313" key="4">
    <source>
        <dbReference type="Proteomes" id="UP001623330"/>
    </source>
</evidence>
<dbReference type="Proteomes" id="UP001623330">
    <property type="component" value="Unassembled WGS sequence"/>
</dbReference>